<dbReference type="SUPFAM" id="SSF50182">
    <property type="entry name" value="Sm-like ribonucleoproteins"/>
    <property type="match status" value="1"/>
</dbReference>
<evidence type="ECO:0000259" key="11">
    <source>
        <dbReference type="Pfam" id="PF21082"/>
    </source>
</evidence>
<feature type="transmembrane region" description="Helical" evidence="7">
    <location>
        <begin position="484"/>
        <end position="506"/>
    </location>
</feature>
<dbReference type="Pfam" id="PF12607">
    <property type="entry name" value="DUF3772"/>
    <property type="match status" value="1"/>
</dbReference>
<evidence type="ECO:0000256" key="1">
    <source>
        <dbReference type="ARBA" id="ARBA00004651"/>
    </source>
</evidence>
<evidence type="ECO:0000313" key="12">
    <source>
        <dbReference type="EMBL" id="QKZ05262.1"/>
    </source>
</evidence>
<feature type="transmembrane region" description="Helical" evidence="7">
    <location>
        <begin position="539"/>
        <end position="556"/>
    </location>
</feature>
<evidence type="ECO:0000256" key="7">
    <source>
        <dbReference type="SAM" id="Phobius"/>
    </source>
</evidence>
<dbReference type="PANTHER" id="PTHR30347:SF9">
    <property type="entry name" value="MINICONDUCTANCE MECHANOSENSITIVE CHANNEL MSCM"/>
    <property type="match status" value="1"/>
</dbReference>
<dbReference type="InterPro" id="IPR023408">
    <property type="entry name" value="MscS_beta-dom_sf"/>
</dbReference>
<dbReference type="InterPro" id="IPR011014">
    <property type="entry name" value="MscS_channel_TM-2"/>
</dbReference>
<dbReference type="GO" id="GO:0005886">
    <property type="term" value="C:plasma membrane"/>
    <property type="evidence" value="ECO:0007669"/>
    <property type="project" value="UniProtKB-SubCell"/>
</dbReference>
<feature type="domain" description="Mechanosensitive ion channel MscS C-terminal" evidence="11">
    <location>
        <begin position="697"/>
        <end position="778"/>
    </location>
</feature>
<dbReference type="GO" id="GO:0008381">
    <property type="term" value="F:mechanosensitive monoatomic ion channel activity"/>
    <property type="evidence" value="ECO:0007669"/>
    <property type="project" value="UniProtKB-ARBA"/>
</dbReference>
<dbReference type="InterPro" id="IPR052702">
    <property type="entry name" value="MscS-like_channel"/>
</dbReference>
<dbReference type="Gene3D" id="3.30.70.100">
    <property type="match status" value="1"/>
</dbReference>
<dbReference type="AlphaFoldDB" id="A0A7D5H4C4"/>
<dbReference type="Gene3D" id="1.10.287.1260">
    <property type="match status" value="1"/>
</dbReference>
<evidence type="ECO:0000313" key="13">
    <source>
        <dbReference type="Proteomes" id="UP000509568"/>
    </source>
</evidence>
<feature type="signal peptide" evidence="8">
    <location>
        <begin position="1"/>
        <end position="27"/>
    </location>
</feature>
<dbReference type="Gene3D" id="2.30.30.60">
    <property type="match status" value="1"/>
</dbReference>
<comment type="subcellular location">
    <subcellularLocation>
        <location evidence="1">Cell membrane</location>
        <topology evidence="1">Multi-pass membrane protein</topology>
    </subcellularLocation>
</comment>
<evidence type="ECO:0000256" key="6">
    <source>
        <dbReference type="ARBA" id="ARBA00023136"/>
    </source>
</evidence>
<dbReference type="Pfam" id="PF00924">
    <property type="entry name" value="MS_channel_2nd"/>
    <property type="match status" value="1"/>
</dbReference>
<feature type="transmembrane region" description="Helical" evidence="7">
    <location>
        <begin position="427"/>
        <end position="448"/>
    </location>
</feature>
<dbReference type="InterPro" id="IPR011066">
    <property type="entry name" value="MscS_channel_C_sf"/>
</dbReference>
<accession>A0A7D5H4C4</accession>
<dbReference type="InterPro" id="IPR010920">
    <property type="entry name" value="LSM_dom_sf"/>
</dbReference>
<keyword evidence="5 7" id="KW-1133">Transmembrane helix</keyword>
<feature type="chain" id="PRO_5028947657" evidence="8">
    <location>
        <begin position="28"/>
        <end position="802"/>
    </location>
</feature>
<keyword evidence="3" id="KW-1003">Cell membrane</keyword>
<comment type="similarity">
    <text evidence="2">Belongs to the MscS (TC 1.A.23) family.</text>
</comment>
<keyword evidence="6 7" id="KW-0472">Membrane</keyword>
<dbReference type="Proteomes" id="UP000509568">
    <property type="component" value="Chromosome"/>
</dbReference>
<reference evidence="12 13" key="1">
    <citation type="submission" date="2020-06" db="EMBL/GenBank/DDBJ databases">
        <title>Pseudomonas eucalypticola sp. nov., an endophyte of Eucalyptus dunnii leaves with biocontrol ability of eucalyptus leaf blight.</title>
        <authorList>
            <person name="Liu Y."/>
            <person name="Song Z."/>
            <person name="Zeng H."/>
            <person name="Lu M."/>
            <person name="Wang X."/>
            <person name="Lian X."/>
            <person name="Zhang Q."/>
        </authorList>
    </citation>
    <scope>NUCLEOTIDE SEQUENCE [LARGE SCALE GENOMIC DNA]</scope>
    <source>
        <strain evidence="12 13">NP-1</strain>
    </source>
</reference>
<evidence type="ECO:0000256" key="4">
    <source>
        <dbReference type="ARBA" id="ARBA00022692"/>
    </source>
</evidence>
<evidence type="ECO:0000256" key="3">
    <source>
        <dbReference type="ARBA" id="ARBA00022475"/>
    </source>
</evidence>
<name>A0A7D5H4C4_9PSED</name>
<dbReference type="InterPro" id="IPR049278">
    <property type="entry name" value="MS_channel_C"/>
</dbReference>
<dbReference type="InterPro" id="IPR022249">
    <property type="entry name" value="DUF3772"/>
</dbReference>
<evidence type="ECO:0000256" key="2">
    <source>
        <dbReference type="ARBA" id="ARBA00008017"/>
    </source>
</evidence>
<dbReference type="RefSeq" id="WP_176571156.1">
    <property type="nucleotide sequence ID" value="NZ_CP056030.1"/>
</dbReference>
<protein>
    <submittedName>
        <fullName evidence="12">Mechanosensitive ion channel family protein</fullName>
    </submittedName>
</protein>
<dbReference type="Pfam" id="PF21082">
    <property type="entry name" value="MS_channel_3rd"/>
    <property type="match status" value="1"/>
</dbReference>
<dbReference type="SUPFAM" id="SSF82861">
    <property type="entry name" value="Mechanosensitive channel protein MscS (YggB), transmembrane region"/>
    <property type="match status" value="1"/>
</dbReference>
<feature type="transmembrane region" description="Helical" evidence="7">
    <location>
        <begin position="361"/>
        <end position="386"/>
    </location>
</feature>
<proteinExistence type="inferred from homology"/>
<feature type="domain" description="DUF3772" evidence="10">
    <location>
        <begin position="137"/>
        <end position="197"/>
    </location>
</feature>
<dbReference type="SUPFAM" id="SSF82689">
    <property type="entry name" value="Mechanosensitive channel protein MscS (YggB), C-terminal domain"/>
    <property type="match status" value="1"/>
</dbReference>
<dbReference type="PANTHER" id="PTHR30347">
    <property type="entry name" value="POTASSIUM CHANNEL RELATED"/>
    <property type="match status" value="1"/>
</dbReference>
<evidence type="ECO:0000259" key="10">
    <source>
        <dbReference type="Pfam" id="PF12607"/>
    </source>
</evidence>
<dbReference type="EMBL" id="CP056030">
    <property type="protein sequence ID" value="QKZ05262.1"/>
    <property type="molecule type" value="Genomic_DNA"/>
</dbReference>
<evidence type="ECO:0000259" key="9">
    <source>
        <dbReference type="Pfam" id="PF00924"/>
    </source>
</evidence>
<keyword evidence="8" id="KW-0732">Signal</keyword>
<feature type="transmembrane region" description="Helical" evidence="7">
    <location>
        <begin position="607"/>
        <end position="634"/>
    </location>
</feature>
<keyword evidence="4 7" id="KW-0812">Transmembrane</keyword>
<feature type="transmembrane region" description="Helical" evidence="7">
    <location>
        <begin position="398"/>
        <end position="421"/>
    </location>
</feature>
<dbReference type="InterPro" id="IPR006685">
    <property type="entry name" value="MscS_channel_2nd"/>
</dbReference>
<feature type="transmembrane region" description="Helical" evidence="7">
    <location>
        <begin position="213"/>
        <end position="233"/>
    </location>
</feature>
<sequence length="802" mass="85775">MQPAMRNRWYSGFLTLLLLCFTVPAFAQPTAPQASAPGSLPVLADGASLDELNDQLDLIRQRVTGSANDDVLSTLRQAALQVQKQADDLATARGVSIEHLNDQLKVIGPPQPDEAASLSAQRQTLTSQSNALAADERQLTTLSQSARDLATQIVNLRRSQFNSQISARSTSPLSPSFWSSLIRPTDDDLRRLTSLGQDVENASEAVLAPGARGYFIGALVLAVVIWVGGRRLLERLLAWSMIRFLPEGRLRRSALALAVGLATLLTISGATTVLRWGVTYNTELSANVLNLIDQLTTLVIFCAFIVGLGRALLMLRRPSWRLAEIPDEIATALGPFPKILALALMIIGTQERINSVIASSLALTVAVNGLTALAVCVISLWALVRYHRTRHQFELERLTGVAALVPFVLGMWILVILLSLISGYLTLAYFLTVKLLWMSVVATTAYLLTACFGDLCETLLSPKEPGGRALASALSLSPRHQAQAATLLAGVGRTLLLFTALLIAFMPSGSSPSEILQGLTLLDLGNKPLGGLKVVPGDILLAIGFLIGGLFGIRVLKGWLSERLLPETNMDAGMRASLVTLVGYLGYVLLAIVVMSTLSISLTNLTWVVSALSVGIGFGLQAIVQNFISGLILLTERPVKVGDWVSLAGVEGDIRRINVRATEIQMSDRSTVIVPNSQFITQNVRNVTMGNALGVVGVSLTLPLDTDVLKIRELLLTAFAEHEAILDTPAPSVSFKDLTANGLIISASGYVNSPRSVSGARSDLLFTILGRLREMGVALSAPQSMMLISQGQGAGAVIPDPV</sequence>
<evidence type="ECO:0000256" key="8">
    <source>
        <dbReference type="SAM" id="SignalP"/>
    </source>
</evidence>
<keyword evidence="13" id="KW-1185">Reference proteome</keyword>
<gene>
    <name evidence="12" type="ORF">HWQ56_16285</name>
</gene>
<feature type="transmembrane region" description="Helical" evidence="7">
    <location>
        <begin position="577"/>
        <end position="601"/>
    </location>
</feature>
<feature type="transmembrane region" description="Helical" evidence="7">
    <location>
        <begin position="254"/>
        <end position="276"/>
    </location>
</feature>
<feature type="transmembrane region" description="Helical" evidence="7">
    <location>
        <begin position="288"/>
        <end position="308"/>
    </location>
</feature>
<dbReference type="KEGG" id="pez:HWQ56_16285"/>
<evidence type="ECO:0000256" key="5">
    <source>
        <dbReference type="ARBA" id="ARBA00022989"/>
    </source>
</evidence>
<feature type="domain" description="Mechanosensitive ion channel MscS" evidence="9">
    <location>
        <begin position="623"/>
        <end position="688"/>
    </location>
</feature>
<organism evidence="12 13">
    <name type="scientific">Pseudomonas eucalypticola</name>
    <dbReference type="NCBI Taxonomy" id="2599595"/>
    <lineage>
        <taxon>Bacteria</taxon>
        <taxon>Pseudomonadati</taxon>
        <taxon>Pseudomonadota</taxon>
        <taxon>Gammaproteobacteria</taxon>
        <taxon>Pseudomonadales</taxon>
        <taxon>Pseudomonadaceae</taxon>
        <taxon>Pseudomonas</taxon>
    </lineage>
</organism>